<proteinExistence type="predicted"/>
<dbReference type="Proteomes" id="UP000319818">
    <property type="component" value="Unassembled WGS sequence"/>
</dbReference>
<dbReference type="PANTHER" id="PTHR33164:SF106">
    <property type="entry name" value="TRANSCRIPTIONAL REGULATORY PROTEIN"/>
    <property type="match status" value="1"/>
</dbReference>
<dbReference type="InterPro" id="IPR036388">
    <property type="entry name" value="WH-like_DNA-bd_sf"/>
</dbReference>
<dbReference type="PANTHER" id="PTHR33164">
    <property type="entry name" value="TRANSCRIPTIONAL REGULATOR, MARR FAMILY"/>
    <property type="match status" value="1"/>
</dbReference>
<dbReference type="SUPFAM" id="SSF46785">
    <property type="entry name" value="Winged helix' DNA-binding domain"/>
    <property type="match status" value="1"/>
</dbReference>
<dbReference type="Pfam" id="PF01047">
    <property type="entry name" value="MarR"/>
    <property type="match status" value="1"/>
</dbReference>
<dbReference type="GO" id="GO:0003677">
    <property type="term" value="F:DNA binding"/>
    <property type="evidence" value="ECO:0007669"/>
    <property type="project" value="UniProtKB-KW"/>
</dbReference>
<organism evidence="2 3">
    <name type="scientific">Pseudonocardia cypriaca</name>
    <dbReference type="NCBI Taxonomy" id="882449"/>
    <lineage>
        <taxon>Bacteria</taxon>
        <taxon>Bacillati</taxon>
        <taxon>Actinomycetota</taxon>
        <taxon>Actinomycetes</taxon>
        <taxon>Pseudonocardiales</taxon>
        <taxon>Pseudonocardiaceae</taxon>
        <taxon>Pseudonocardia</taxon>
    </lineage>
</organism>
<dbReference type="EMBL" id="VFPH01000001">
    <property type="protein sequence ID" value="TQM44519.1"/>
    <property type="molecule type" value="Genomic_DNA"/>
</dbReference>
<dbReference type="SMART" id="SM00347">
    <property type="entry name" value="HTH_MARR"/>
    <property type="match status" value="1"/>
</dbReference>
<dbReference type="Gene3D" id="1.10.10.10">
    <property type="entry name" value="Winged helix-like DNA-binding domain superfamily/Winged helix DNA-binding domain"/>
    <property type="match status" value="1"/>
</dbReference>
<dbReference type="InterPro" id="IPR000835">
    <property type="entry name" value="HTH_MarR-typ"/>
</dbReference>
<gene>
    <name evidence="2" type="ORF">FB388_1889</name>
</gene>
<comment type="caution">
    <text evidence="2">The sequence shown here is derived from an EMBL/GenBank/DDBJ whole genome shotgun (WGS) entry which is preliminary data.</text>
</comment>
<evidence type="ECO:0000313" key="3">
    <source>
        <dbReference type="Proteomes" id="UP000319818"/>
    </source>
</evidence>
<dbReference type="GO" id="GO:0006950">
    <property type="term" value="P:response to stress"/>
    <property type="evidence" value="ECO:0007669"/>
    <property type="project" value="TreeGrafter"/>
</dbReference>
<keyword evidence="3" id="KW-1185">Reference proteome</keyword>
<dbReference type="PROSITE" id="PS50995">
    <property type="entry name" value="HTH_MARR_2"/>
    <property type="match status" value="1"/>
</dbReference>
<accession>A0A543GEL4</accession>
<protein>
    <submittedName>
        <fullName evidence="2">DNA-binding MarR family transcriptional regulator</fullName>
    </submittedName>
</protein>
<dbReference type="InterPro" id="IPR036390">
    <property type="entry name" value="WH_DNA-bd_sf"/>
</dbReference>
<sequence>MDGAPLRRGPLQASVRQSLNETALQLALLNRRVGGRLELKDADLECLNLVHNEGPLTPSVLARRAALHPATVTGVLDRLERGGWVVRERDPANRRAVLVRALRDRNAELFGLLSGMTTAMGEILEEYSTDELRVIADFLERTAAAGRRATDELATEG</sequence>
<reference evidence="2 3" key="1">
    <citation type="submission" date="2019-06" db="EMBL/GenBank/DDBJ databases">
        <title>Sequencing the genomes of 1000 actinobacteria strains.</title>
        <authorList>
            <person name="Klenk H.-P."/>
        </authorList>
    </citation>
    <scope>NUCLEOTIDE SEQUENCE [LARGE SCALE GENOMIC DNA]</scope>
    <source>
        <strain evidence="2 3">DSM 45511</strain>
    </source>
</reference>
<keyword evidence="2" id="KW-0238">DNA-binding</keyword>
<dbReference type="PRINTS" id="PR00598">
    <property type="entry name" value="HTHMARR"/>
</dbReference>
<dbReference type="AlphaFoldDB" id="A0A543GEL4"/>
<dbReference type="GO" id="GO:0003700">
    <property type="term" value="F:DNA-binding transcription factor activity"/>
    <property type="evidence" value="ECO:0007669"/>
    <property type="project" value="InterPro"/>
</dbReference>
<feature type="domain" description="HTH marR-type" evidence="1">
    <location>
        <begin position="12"/>
        <end position="144"/>
    </location>
</feature>
<dbReference type="RefSeq" id="WP_342787883.1">
    <property type="nucleotide sequence ID" value="NZ_VFPH01000001.1"/>
</dbReference>
<evidence type="ECO:0000313" key="2">
    <source>
        <dbReference type="EMBL" id="TQM44519.1"/>
    </source>
</evidence>
<dbReference type="InterPro" id="IPR039422">
    <property type="entry name" value="MarR/SlyA-like"/>
</dbReference>
<evidence type="ECO:0000259" key="1">
    <source>
        <dbReference type="PROSITE" id="PS50995"/>
    </source>
</evidence>
<name>A0A543GEL4_9PSEU</name>